<dbReference type="PRINTS" id="PR01437">
    <property type="entry name" value="NUOXDRDTASE4"/>
</dbReference>
<comment type="similarity">
    <text evidence="2">Belongs to the complex I subunit 4 family.</text>
</comment>
<evidence type="ECO:0000259" key="11">
    <source>
        <dbReference type="Pfam" id="PF00361"/>
    </source>
</evidence>
<feature type="transmembrane region" description="Helical" evidence="10">
    <location>
        <begin position="374"/>
        <end position="396"/>
    </location>
</feature>
<dbReference type="InterPro" id="IPR003918">
    <property type="entry name" value="NADH_UbQ_OxRdtase"/>
</dbReference>
<name>A0ABS7DXL7_9GAMM</name>
<feature type="transmembrane region" description="Helical" evidence="10">
    <location>
        <begin position="304"/>
        <end position="326"/>
    </location>
</feature>
<dbReference type="InterPro" id="IPR001750">
    <property type="entry name" value="ND/Mrp_TM"/>
</dbReference>
<accession>A0ABS7DXL7</accession>
<dbReference type="EMBL" id="JAHZST010000001">
    <property type="protein sequence ID" value="MBW8182089.1"/>
    <property type="molecule type" value="Genomic_DNA"/>
</dbReference>
<keyword evidence="13" id="KW-1185">Reference proteome</keyword>
<evidence type="ECO:0000256" key="10">
    <source>
        <dbReference type="SAM" id="Phobius"/>
    </source>
</evidence>
<comment type="subcellular location">
    <subcellularLocation>
        <location evidence="1">Endomembrane system</location>
        <topology evidence="1">Multi-pass membrane protein</topology>
    </subcellularLocation>
    <subcellularLocation>
        <location evidence="9">Membrane</location>
        <topology evidence="9">Multi-pass membrane protein</topology>
    </subcellularLocation>
</comment>
<feature type="transmembrane region" description="Helical" evidence="10">
    <location>
        <begin position="30"/>
        <end position="49"/>
    </location>
</feature>
<evidence type="ECO:0000256" key="3">
    <source>
        <dbReference type="ARBA" id="ARBA00019906"/>
    </source>
</evidence>
<feature type="transmembrane region" description="Helical" evidence="10">
    <location>
        <begin position="488"/>
        <end position="508"/>
    </location>
</feature>
<proteinExistence type="inferred from homology"/>
<evidence type="ECO:0000256" key="4">
    <source>
        <dbReference type="ARBA" id="ARBA00022692"/>
    </source>
</evidence>
<feature type="transmembrane region" description="Helical" evidence="10">
    <location>
        <begin position="408"/>
        <end position="427"/>
    </location>
</feature>
<feature type="transmembrane region" description="Helical" evidence="10">
    <location>
        <begin position="247"/>
        <end position="269"/>
    </location>
</feature>
<dbReference type="PANTHER" id="PTHR43507">
    <property type="entry name" value="NADH-UBIQUINONE OXIDOREDUCTASE CHAIN 4"/>
    <property type="match status" value="1"/>
</dbReference>
<comment type="caution">
    <text evidence="12">The sequence shown here is derived from an EMBL/GenBank/DDBJ whole genome shotgun (WGS) entry which is preliminary data.</text>
</comment>
<feature type="transmembrane region" description="Helical" evidence="10">
    <location>
        <begin position="115"/>
        <end position="143"/>
    </location>
</feature>
<evidence type="ECO:0000313" key="12">
    <source>
        <dbReference type="EMBL" id="MBW8182089.1"/>
    </source>
</evidence>
<feature type="transmembrane region" description="Helical" evidence="10">
    <location>
        <begin position="209"/>
        <end position="227"/>
    </location>
</feature>
<dbReference type="NCBIfam" id="TIGR01972">
    <property type="entry name" value="NDH_I_M"/>
    <property type="match status" value="1"/>
</dbReference>
<evidence type="ECO:0000256" key="7">
    <source>
        <dbReference type="ARBA" id="ARBA00031584"/>
    </source>
</evidence>
<evidence type="ECO:0000256" key="6">
    <source>
        <dbReference type="ARBA" id="ARBA00023136"/>
    </source>
</evidence>
<evidence type="ECO:0000313" key="13">
    <source>
        <dbReference type="Proteomes" id="UP001195963"/>
    </source>
</evidence>
<evidence type="ECO:0000256" key="5">
    <source>
        <dbReference type="ARBA" id="ARBA00022989"/>
    </source>
</evidence>
<gene>
    <name evidence="12" type="ORF">K0625_00295</name>
</gene>
<feature type="domain" description="NADH:quinone oxidoreductase/Mrp antiporter transmembrane" evidence="11">
    <location>
        <begin position="128"/>
        <end position="417"/>
    </location>
</feature>
<protein>
    <recommendedName>
        <fullName evidence="3">NADH-quinone oxidoreductase subunit M</fullName>
    </recommendedName>
    <alternativeName>
        <fullName evidence="7">NADH dehydrogenase I subunit M</fullName>
    </alternativeName>
    <alternativeName>
        <fullName evidence="8">NDH-1 subunit M</fullName>
    </alternativeName>
</protein>
<reference evidence="12 13" key="1">
    <citation type="submission" date="2021-07" db="EMBL/GenBank/DDBJ databases">
        <title>Shewanella sp. nov, isolated from SCS.</title>
        <authorList>
            <person name="Cao W.R."/>
        </authorList>
    </citation>
    <scope>NUCLEOTIDE SEQUENCE [LARGE SCALE GENOMIC DNA]</scope>
    <source>
        <strain evidence="12 13">NR704-98</strain>
    </source>
</reference>
<evidence type="ECO:0000256" key="8">
    <source>
        <dbReference type="ARBA" id="ARBA00032798"/>
    </source>
</evidence>
<evidence type="ECO:0000256" key="2">
    <source>
        <dbReference type="ARBA" id="ARBA00009025"/>
    </source>
</evidence>
<dbReference type="Proteomes" id="UP001195963">
    <property type="component" value="Unassembled WGS sequence"/>
</dbReference>
<keyword evidence="4 9" id="KW-0812">Transmembrane</keyword>
<organism evidence="12 13">
    <name type="scientific">Shewanella nanhaiensis</name>
    <dbReference type="NCBI Taxonomy" id="2864872"/>
    <lineage>
        <taxon>Bacteria</taxon>
        <taxon>Pseudomonadati</taxon>
        <taxon>Pseudomonadota</taxon>
        <taxon>Gammaproteobacteria</taxon>
        <taxon>Alteromonadales</taxon>
        <taxon>Shewanellaceae</taxon>
        <taxon>Shewanella</taxon>
    </lineage>
</organism>
<feature type="transmembrane region" description="Helical" evidence="10">
    <location>
        <begin position="275"/>
        <end position="297"/>
    </location>
</feature>
<feature type="transmembrane region" description="Helical" evidence="10">
    <location>
        <begin position="332"/>
        <end position="353"/>
    </location>
</feature>
<keyword evidence="6 10" id="KW-0472">Membrane</keyword>
<keyword evidence="5 10" id="KW-1133">Transmembrane helix</keyword>
<sequence length="537" mass="59449">MMLFTLVILPLIGGFLACWSQRVHQDAPKWIAAICTLVTLAFLISIKLTNNIENLELWLVDEPRAWIPRLNITAHLAMDGLSFVLLLLTLLMGLVGLSSAWSEINQHKGFFYGNYLWTLAGIIGVFLAMDLLLFFVFWEVMLVPMYFLIAIWGNENRRYAALKFFLFTQAGGLLMLLSIIALTVIHYQQTGILSFDYQVLVQSPIQSELAKWICLGFIIAFIVKLPAFPFHTWLPDAHTQAPTPASIILAAVLLKTGGYGLLRFVLPLFPESAQFWAPLMMTLAGVSIIYGAIMAFSQTDLKRLVAYSSVSHMGFVLLGCFSFNFYALQGAVMQMLAHGLSTSALFMLVGLIQHRFHTRDLNHLGGLWHTLPKLSAMGLFFGVASLGMPGMGNFIAELLVLLGAFKQAPIFAIVASSGLILAAVYSLRMIQKSFFGMNLNLETSFSDKKSSDNSSKNDLDNSSAGLRAKRLNDAHTHHITDLSVKEGLTLMLMCLGLIIMGLHPQPIFTLVNSSLMEILSLIQSPLQPESPLLEVQL</sequence>
<evidence type="ECO:0000256" key="9">
    <source>
        <dbReference type="RuleBase" id="RU000320"/>
    </source>
</evidence>
<dbReference type="Pfam" id="PF00361">
    <property type="entry name" value="Proton_antipo_M"/>
    <property type="match status" value="1"/>
</dbReference>
<feature type="transmembrane region" description="Helical" evidence="10">
    <location>
        <begin position="164"/>
        <end position="189"/>
    </location>
</feature>
<dbReference type="InterPro" id="IPR010227">
    <property type="entry name" value="NADH_Q_OxRdtase_chainM/4"/>
</dbReference>
<dbReference type="RefSeq" id="WP_220107837.1">
    <property type="nucleotide sequence ID" value="NZ_JAHZST010000001.1"/>
</dbReference>
<evidence type="ECO:0000256" key="1">
    <source>
        <dbReference type="ARBA" id="ARBA00004127"/>
    </source>
</evidence>
<dbReference type="PANTHER" id="PTHR43507:SF1">
    <property type="entry name" value="NADH-UBIQUINONE OXIDOREDUCTASE CHAIN 4"/>
    <property type="match status" value="1"/>
</dbReference>
<feature type="transmembrane region" description="Helical" evidence="10">
    <location>
        <begin position="70"/>
        <end position="95"/>
    </location>
</feature>